<dbReference type="OrthoDB" id="9811902at2"/>
<dbReference type="CDD" id="cd03794">
    <property type="entry name" value="GT4_WbuB-like"/>
    <property type="match status" value="1"/>
</dbReference>
<gene>
    <name evidence="3" type="primary">cotSA</name>
    <name evidence="3" type="ORF">Mrose_02632</name>
</gene>
<feature type="domain" description="Glycosyltransferase subfamily 4-like N-terminal" evidence="2">
    <location>
        <begin position="15"/>
        <end position="200"/>
    </location>
</feature>
<evidence type="ECO:0000259" key="2">
    <source>
        <dbReference type="Pfam" id="PF13579"/>
    </source>
</evidence>
<keyword evidence="3" id="KW-0328">Glycosyltransferase</keyword>
<sequence>MRFLFLTQYFPPEIGAPQVRLAALVRELIRLGHEVEVVTALPNHPTGRIFPEYRGKWYARETWEGVPVHRIWLYASIGAGTRRVFNYMSYTFTSLIGLMCAKHPDYIFVESPPLFLSIPGWVASRIWQVPMIFNVADLWPDSVRDLGLMTNGALLKLAYWLEAWSYRKAAFVNAVTEGIRTTLVNHKGLPIDKVLFLPNGVDTELFRSREPDLDLQESLGLLGKKVILYAGTHGFAHGLEVAIKAAKILESQCSNIQFVFIGDGSEKARVVNMAQTMDCNNVRFLDPSPPSYIARLYSFSIAGLSTLQNNPLFEGTRPVKIFSAMASGKPVIYSGAGEGARLIESAKAGLVVPPGDPEALAEAVRNLVNNLSLAEELGRNGRRYVEENLSWSALVSDWLEQLGERRGGGAA</sequence>
<dbReference type="InterPro" id="IPR050194">
    <property type="entry name" value="Glycosyltransferase_grp1"/>
</dbReference>
<organism evidence="3 4">
    <name type="scientific">Calidithermus roseus</name>
    <dbReference type="NCBI Taxonomy" id="1644118"/>
    <lineage>
        <taxon>Bacteria</taxon>
        <taxon>Thermotogati</taxon>
        <taxon>Deinococcota</taxon>
        <taxon>Deinococci</taxon>
        <taxon>Thermales</taxon>
        <taxon>Thermaceae</taxon>
        <taxon>Calidithermus</taxon>
    </lineage>
</organism>
<feature type="domain" description="Glycosyl transferase family 1" evidence="1">
    <location>
        <begin position="222"/>
        <end position="383"/>
    </location>
</feature>
<dbReference type="Proteomes" id="UP000265341">
    <property type="component" value="Unassembled WGS sequence"/>
</dbReference>
<evidence type="ECO:0000313" key="3">
    <source>
        <dbReference type="EMBL" id="RIH84448.1"/>
    </source>
</evidence>
<keyword evidence="3" id="KW-0808">Transferase</keyword>
<protein>
    <submittedName>
        <fullName evidence="3">Spore coat protein SA</fullName>
        <ecNumber evidence="3">2.4.-.-</ecNumber>
    </submittedName>
</protein>
<dbReference type="PANTHER" id="PTHR45947">
    <property type="entry name" value="SULFOQUINOVOSYL TRANSFERASE SQD2"/>
    <property type="match status" value="1"/>
</dbReference>
<dbReference type="SUPFAM" id="SSF53756">
    <property type="entry name" value="UDP-Glycosyltransferase/glycogen phosphorylase"/>
    <property type="match status" value="1"/>
</dbReference>
<dbReference type="PANTHER" id="PTHR45947:SF3">
    <property type="entry name" value="SULFOQUINOVOSYL TRANSFERASE SQD2"/>
    <property type="match status" value="1"/>
</dbReference>
<evidence type="ECO:0000313" key="4">
    <source>
        <dbReference type="Proteomes" id="UP000265341"/>
    </source>
</evidence>
<dbReference type="AlphaFoldDB" id="A0A399EKE5"/>
<dbReference type="EC" id="2.4.-.-" evidence="3"/>
<evidence type="ECO:0000259" key="1">
    <source>
        <dbReference type="Pfam" id="PF00534"/>
    </source>
</evidence>
<comment type="caution">
    <text evidence="3">The sequence shown here is derived from an EMBL/GenBank/DDBJ whole genome shotgun (WGS) entry which is preliminary data.</text>
</comment>
<keyword evidence="4" id="KW-1185">Reference proteome</keyword>
<dbReference type="GO" id="GO:0016758">
    <property type="term" value="F:hexosyltransferase activity"/>
    <property type="evidence" value="ECO:0007669"/>
    <property type="project" value="TreeGrafter"/>
</dbReference>
<keyword evidence="3" id="KW-0946">Virion</keyword>
<dbReference type="EMBL" id="QWLA01000057">
    <property type="protein sequence ID" value="RIH84448.1"/>
    <property type="molecule type" value="Genomic_DNA"/>
</dbReference>
<dbReference type="InterPro" id="IPR001296">
    <property type="entry name" value="Glyco_trans_1"/>
</dbReference>
<dbReference type="Pfam" id="PF13579">
    <property type="entry name" value="Glyco_trans_4_4"/>
    <property type="match status" value="1"/>
</dbReference>
<dbReference type="Pfam" id="PF00534">
    <property type="entry name" value="Glycos_transf_1"/>
    <property type="match status" value="1"/>
</dbReference>
<dbReference type="Gene3D" id="3.40.50.2000">
    <property type="entry name" value="Glycogen Phosphorylase B"/>
    <property type="match status" value="2"/>
</dbReference>
<accession>A0A399EKE5</accession>
<dbReference type="RefSeq" id="WP_119279004.1">
    <property type="nucleotide sequence ID" value="NZ_QWLA01000057.1"/>
</dbReference>
<name>A0A399EKE5_9DEIN</name>
<keyword evidence="3" id="KW-0167">Capsid protein</keyword>
<dbReference type="InterPro" id="IPR028098">
    <property type="entry name" value="Glyco_trans_4-like_N"/>
</dbReference>
<reference evidence="3 4" key="1">
    <citation type="submission" date="2018-08" db="EMBL/GenBank/DDBJ databases">
        <title>Meiothermus roseus NBRC 110900 genome sequencing project.</title>
        <authorList>
            <person name="Da Costa M.S."/>
            <person name="Albuquerque L."/>
            <person name="Raposo P."/>
            <person name="Froufe H.J.C."/>
            <person name="Barroso C.S."/>
            <person name="Egas C."/>
        </authorList>
    </citation>
    <scope>NUCLEOTIDE SEQUENCE [LARGE SCALE GENOMIC DNA]</scope>
    <source>
        <strain evidence="3 4">NBRC 110900</strain>
    </source>
</reference>
<proteinExistence type="predicted"/>